<keyword evidence="3" id="KW-1185">Reference proteome</keyword>
<dbReference type="Proteomes" id="UP000635387">
    <property type="component" value="Unassembled WGS sequence"/>
</dbReference>
<reference evidence="3" key="1">
    <citation type="journal article" date="2019" name="Int. J. Syst. Evol. Microbiol.">
        <title>The Global Catalogue of Microorganisms (GCM) 10K type strain sequencing project: providing services to taxonomists for standard genome sequencing and annotation.</title>
        <authorList>
            <consortium name="The Broad Institute Genomics Platform"/>
            <consortium name="The Broad Institute Genome Sequencing Center for Infectious Disease"/>
            <person name="Wu L."/>
            <person name="Ma J."/>
        </authorList>
    </citation>
    <scope>NUCLEOTIDE SEQUENCE [LARGE SCALE GENOMIC DNA]</scope>
    <source>
        <strain evidence="3">CGMCC 4.7683</strain>
    </source>
</reference>
<evidence type="ECO:0000256" key="1">
    <source>
        <dbReference type="SAM" id="MobiDB-lite"/>
    </source>
</evidence>
<evidence type="ECO:0000313" key="3">
    <source>
        <dbReference type="Proteomes" id="UP000635387"/>
    </source>
</evidence>
<gene>
    <name evidence="2" type="ORF">GCM10017790_68890</name>
</gene>
<comment type="caution">
    <text evidence="2">The sequence shown here is derived from an EMBL/GenBank/DDBJ whole genome shotgun (WGS) entry which is preliminary data.</text>
</comment>
<protein>
    <submittedName>
        <fullName evidence="2">Uncharacterized protein</fullName>
    </submittedName>
</protein>
<sequence>MSNSDGARRGPASTRPMRGAAVDGVAAYLPDDDADVYDITDSAIGADAMVAEARPRDAAVTAGAQSNSDPHQLW</sequence>
<dbReference type="EMBL" id="BNAY01000010">
    <property type="protein sequence ID" value="GHH32176.1"/>
    <property type="molecule type" value="Genomic_DNA"/>
</dbReference>
<proteinExistence type="predicted"/>
<name>A0ABQ3M3D7_9PSEU</name>
<organism evidence="2 3">
    <name type="scientific">Amycolatopsis oliviviridis</name>
    <dbReference type="NCBI Taxonomy" id="1471590"/>
    <lineage>
        <taxon>Bacteria</taxon>
        <taxon>Bacillati</taxon>
        <taxon>Actinomycetota</taxon>
        <taxon>Actinomycetes</taxon>
        <taxon>Pseudonocardiales</taxon>
        <taxon>Pseudonocardiaceae</taxon>
        <taxon>Amycolatopsis</taxon>
    </lineage>
</organism>
<accession>A0ABQ3M3D7</accession>
<feature type="region of interest" description="Disordered" evidence="1">
    <location>
        <begin position="1"/>
        <end position="20"/>
    </location>
</feature>
<evidence type="ECO:0000313" key="2">
    <source>
        <dbReference type="EMBL" id="GHH32176.1"/>
    </source>
</evidence>